<evidence type="ECO:0000256" key="9">
    <source>
        <dbReference type="ARBA" id="ARBA00023316"/>
    </source>
</evidence>
<evidence type="ECO:0000256" key="10">
    <source>
        <dbReference type="ARBA" id="ARBA00023326"/>
    </source>
</evidence>
<dbReference type="PANTHER" id="PTHR16631:SF17">
    <property type="entry name" value="GLUCAN ENDO-1,3-BETA-GLUCOSIDASE BTGC"/>
    <property type="match status" value="1"/>
</dbReference>
<evidence type="ECO:0000256" key="1">
    <source>
        <dbReference type="ARBA" id="ARBA00000382"/>
    </source>
</evidence>
<comment type="subcellular location">
    <subcellularLocation>
        <location evidence="2">Cell membrane</location>
    </subcellularLocation>
</comment>
<dbReference type="GO" id="GO:0000272">
    <property type="term" value="P:polysaccharide catabolic process"/>
    <property type="evidence" value="ECO:0007669"/>
    <property type="project" value="UniProtKB-KW"/>
</dbReference>
<dbReference type="InterPro" id="IPR050732">
    <property type="entry name" value="Beta-glucan_modifiers"/>
</dbReference>
<dbReference type="EC" id="3.2.1.39" evidence="3"/>
<evidence type="ECO:0000256" key="7">
    <source>
        <dbReference type="ARBA" id="ARBA00023180"/>
    </source>
</evidence>
<name>A0A6A3GIL3_9STRA</name>
<keyword evidence="4" id="KW-1003">Cell membrane</keyword>
<keyword evidence="10" id="KW-0624">Polysaccharide degradation</keyword>
<evidence type="ECO:0000256" key="14">
    <source>
        <dbReference type="SAM" id="MobiDB-lite"/>
    </source>
</evidence>
<evidence type="ECO:0000256" key="3">
    <source>
        <dbReference type="ARBA" id="ARBA00012780"/>
    </source>
</evidence>
<dbReference type="Proteomes" id="UP000460718">
    <property type="component" value="Unassembled WGS sequence"/>
</dbReference>
<reference evidence="15 16" key="1">
    <citation type="submission" date="2018-09" db="EMBL/GenBank/DDBJ databases">
        <title>Genomic investigation of the strawberry pathogen Phytophthora fragariae indicates pathogenicity is determined by transcriptional variation in three key races.</title>
        <authorList>
            <person name="Adams T.M."/>
            <person name="Armitage A.D."/>
            <person name="Sobczyk M.K."/>
            <person name="Bates H.J."/>
            <person name="Dunwell J.M."/>
            <person name="Nellist C.F."/>
            <person name="Harrison R.J."/>
        </authorList>
    </citation>
    <scope>NUCLEOTIDE SEQUENCE [LARGE SCALE GENOMIC DNA]</scope>
    <source>
        <strain evidence="15 16">SCRP245</strain>
    </source>
</reference>
<dbReference type="AlphaFoldDB" id="A0A6A3GIL3"/>
<evidence type="ECO:0000313" key="15">
    <source>
        <dbReference type="EMBL" id="KAE8956216.1"/>
    </source>
</evidence>
<keyword evidence="8" id="KW-0119">Carbohydrate metabolism</keyword>
<dbReference type="GO" id="GO:0042973">
    <property type="term" value="F:glucan endo-1,3-beta-D-glucosidase activity"/>
    <property type="evidence" value="ECO:0007669"/>
    <property type="project" value="UniProtKB-EC"/>
</dbReference>
<dbReference type="GO" id="GO:0005886">
    <property type="term" value="C:plasma membrane"/>
    <property type="evidence" value="ECO:0007669"/>
    <property type="project" value="UniProtKB-SubCell"/>
</dbReference>
<dbReference type="InterPro" id="IPR017853">
    <property type="entry name" value="GH"/>
</dbReference>
<evidence type="ECO:0000256" key="6">
    <source>
        <dbReference type="ARBA" id="ARBA00023136"/>
    </source>
</evidence>
<keyword evidence="9" id="KW-0961">Cell wall biogenesis/degradation</keyword>
<keyword evidence="7" id="KW-0325">Glycoprotein</keyword>
<comment type="caution">
    <text evidence="15">The sequence shown here is derived from an EMBL/GenBank/DDBJ whole genome shotgun (WGS) entry which is preliminary data.</text>
</comment>
<evidence type="ECO:0000256" key="2">
    <source>
        <dbReference type="ARBA" id="ARBA00004236"/>
    </source>
</evidence>
<dbReference type="GO" id="GO:0071555">
    <property type="term" value="P:cell wall organization"/>
    <property type="evidence" value="ECO:0007669"/>
    <property type="project" value="UniProtKB-KW"/>
</dbReference>
<evidence type="ECO:0000256" key="8">
    <source>
        <dbReference type="ARBA" id="ARBA00023277"/>
    </source>
</evidence>
<dbReference type="PANTHER" id="PTHR16631">
    <property type="entry name" value="GLUCAN 1,3-BETA-GLUCOSIDASE"/>
    <property type="match status" value="1"/>
</dbReference>
<accession>A0A6A3GIL3</accession>
<sequence length="136" mass="15014">MYDEFVADTAISYVNEIRGYLRSRGKNTPVTLADTVNVYSAYPQLVDAVDYVSVNYQSFMHGDDVNESVANCNGLHMQAQSNTTTSDESAHREQELPSAYLPVAQALAPAIPNQPLHVSDCAPRERPSVDGYQQML</sequence>
<comment type="catalytic activity">
    <reaction evidence="1">
        <text>Hydrolysis of (1-&gt;3)-beta-D-glucosidic linkages in (1-&gt;3)-beta-D-glucans.</text>
        <dbReference type="EC" id="3.2.1.39"/>
    </reaction>
</comment>
<evidence type="ECO:0000256" key="4">
    <source>
        <dbReference type="ARBA" id="ARBA00022475"/>
    </source>
</evidence>
<dbReference type="EMBL" id="QXFW01007926">
    <property type="protein sequence ID" value="KAE8956216.1"/>
    <property type="molecule type" value="Genomic_DNA"/>
</dbReference>
<proteinExistence type="predicted"/>
<evidence type="ECO:0000313" key="16">
    <source>
        <dbReference type="Proteomes" id="UP000460718"/>
    </source>
</evidence>
<keyword evidence="5" id="KW-0378">Hydrolase</keyword>
<protein>
    <recommendedName>
        <fullName evidence="3">glucan endo-1,3-beta-D-glucosidase</fullName>
        <ecNumber evidence="3">3.2.1.39</ecNumber>
    </recommendedName>
    <alternativeName>
        <fullName evidence="13">Endo-1,3-beta-glucanase btgC</fullName>
    </alternativeName>
    <alternativeName>
        <fullName evidence="12">Laminarinase btgC</fullName>
    </alternativeName>
</protein>
<evidence type="ECO:0000256" key="13">
    <source>
        <dbReference type="ARBA" id="ARBA00043078"/>
    </source>
</evidence>
<comment type="function">
    <text evidence="11">Glucanases play a role in cell expansion during growth, in cell-cell fusion during mating, and in spore release during sporulation. This enzyme may be involved in beta-glucan degradation. Active on laminarin and lichenan.</text>
</comment>
<evidence type="ECO:0000256" key="11">
    <source>
        <dbReference type="ARBA" id="ARBA00037649"/>
    </source>
</evidence>
<gene>
    <name evidence="15" type="ORF">PF011_g31556</name>
</gene>
<dbReference type="SUPFAM" id="SSF51445">
    <property type="entry name" value="(Trans)glycosidases"/>
    <property type="match status" value="1"/>
</dbReference>
<evidence type="ECO:0000256" key="5">
    <source>
        <dbReference type="ARBA" id="ARBA00022801"/>
    </source>
</evidence>
<keyword evidence="6" id="KW-0472">Membrane</keyword>
<feature type="region of interest" description="Disordered" evidence="14">
    <location>
        <begin position="116"/>
        <end position="136"/>
    </location>
</feature>
<organism evidence="15 16">
    <name type="scientific">Phytophthora fragariae</name>
    <dbReference type="NCBI Taxonomy" id="53985"/>
    <lineage>
        <taxon>Eukaryota</taxon>
        <taxon>Sar</taxon>
        <taxon>Stramenopiles</taxon>
        <taxon>Oomycota</taxon>
        <taxon>Peronosporomycetes</taxon>
        <taxon>Peronosporales</taxon>
        <taxon>Peronosporaceae</taxon>
        <taxon>Phytophthora</taxon>
    </lineage>
</organism>
<evidence type="ECO:0000256" key="12">
    <source>
        <dbReference type="ARBA" id="ARBA00042373"/>
    </source>
</evidence>